<keyword evidence="2" id="KW-1185">Reference proteome</keyword>
<protein>
    <submittedName>
        <fullName evidence="1">Uncharacterized protein</fullName>
    </submittedName>
</protein>
<gene>
    <name evidence="1" type="ORF">IWW38_003272</name>
</gene>
<proteinExistence type="predicted"/>
<organism evidence="1 2">
    <name type="scientific">Coemansia aciculifera</name>
    <dbReference type="NCBI Taxonomy" id="417176"/>
    <lineage>
        <taxon>Eukaryota</taxon>
        <taxon>Fungi</taxon>
        <taxon>Fungi incertae sedis</taxon>
        <taxon>Zoopagomycota</taxon>
        <taxon>Kickxellomycotina</taxon>
        <taxon>Kickxellomycetes</taxon>
        <taxon>Kickxellales</taxon>
        <taxon>Kickxellaceae</taxon>
        <taxon>Coemansia</taxon>
    </lineage>
</organism>
<dbReference type="EMBL" id="JANBVB010000764">
    <property type="protein sequence ID" value="KAJ2892300.1"/>
    <property type="molecule type" value="Genomic_DNA"/>
</dbReference>
<evidence type="ECO:0000313" key="1">
    <source>
        <dbReference type="EMBL" id="KAJ2892300.1"/>
    </source>
</evidence>
<name>A0ACC1M0V5_9FUNG</name>
<evidence type="ECO:0000313" key="2">
    <source>
        <dbReference type="Proteomes" id="UP001139981"/>
    </source>
</evidence>
<dbReference type="Proteomes" id="UP001139981">
    <property type="component" value="Unassembled WGS sequence"/>
</dbReference>
<comment type="caution">
    <text evidence="1">The sequence shown here is derived from an EMBL/GenBank/DDBJ whole genome shotgun (WGS) entry which is preliminary data.</text>
</comment>
<reference evidence="1" key="1">
    <citation type="submission" date="2022-07" db="EMBL/GenBank/DDBJ databases">
        <title>Phylogenomic reconstructions and comparative analyses of Kickxellomycotina fungi.</title>
        <authorList>
            <person name="Reynolds N.K."/>
            <person name="Stajich J.E."/>
            <person name="Barry K."/>
            <person name="Grigoriev I.V."/>
            <person name="Crous P."/>
            <person name="Smith M.E."/>
        </authorList>
    </citation>
    <scope>NUCLEOTIDE SEQUENCE</scope>
    <source>
        <strain evidence="1">CBS 190363</strain>
    </source>
</reference>
<sequence>MRSFLILPVLASLVAAAALPPPDCVTFFNKAYVAISGGMDFITYWDSPAGACININKAFNNVNTKVVTQGRSVELYTNLDCKNKYKTSPATTGGSVSTGHAVKSFKVGKK</sequence>
<accession>A0ACC1M0V5</accession>